<dbReference type="Proteomes" id="UP001157006">
    <property type="component" value="Unassembled WGS sequence"/>
</dbReference>
<feature type="region of interest" description="Disordered" evidence="1">
    <location>
        <begin position="536"/>
        <end position="599"/>
    </location>
</feature>
<sequence length="890" mass="99161">MIMEESNPNSQTNWTVTSGTLHNCLTFQSSFSSSDYESTAAESHPLLLHSPSPDCTSTPCEITINFAEKHEVRQIYVRSTARVYEIYIASDLSSSNEYLCTVRCGVAVREGEVLRSRCVNDIDSYVRSEDDWVEVKAVDATSHSKPYNNFTNSAQDLYEATAEINDVNPCISVTLRLLSLQTKGSVYVDEIYVFGDPVGSEIQESCNENSSSSSLMAMLLPTLMQVSKTTGLSSLNDVRKDKQFVLEDDLKETPHPSGSMIENQLKGKNCITDPHESELKEVKGSSVSPSQPETFSKTAKMESDYLAMPSQTAQMDCNCEATPSKVAEMENHFRAVPSQGDFSGGNVERALEKLMSRMDRIEEICLGFQEKMVMPMNNIETRLQRVEQQLETLSMKWKNPERPSCYRISAPDASCIESDTDSCEDCFDCTVIGEIESDKKSLHTEVLNVFHQDDSPQTMFDSEHTTQLHPGLVVTAPEFSEGEDEDDSASEQEMRPSNDKAKLSIDDALTSALANFLSSSLSSEFTKHTKSLHVKAPEFSNEDDDQESNNDPVNSESVCPTDSGKFIPFQEPLFEKGEKVKNDKNSEETAEEAEQSDLFCKAQGDRDEVCADRTSTEPSLRIEDNKNREITGEQNDAILSNISNIPNEVVDSQTPSDYRAEAPKNTFHDYIIENVLGFSLSPPVVDFEIPLLDVKFVSHTSPITDSFLESFLVETPETSSKDPSVEEGIGDISIDDQVAKFLECETPETNSESGDLSVKEYLENLSIPDIFEVLENETIETMDSFFESNFGKIFETSSRHLSVNENNEDLSIKDQQKDNSDLSIEEHSNLIPVNEFELVNPSSNTPQFALVEDLSTTLIEPVNIERGALAEDHKHKRGPSDLSPDTVHRP</sequence>
<feature type="compositionally biased region" description="Basic and acidic residues" evidence="1">
    <location>
        <begin position="573"/>
        <end position="587"/>
    </location>
</feature>
<gene>
    <name evidence="2" type="ORF">VFH_U045800</name>
</gene>
<evidence type="ECO:0000313" key="2">
    <source>
        <dbReference type="EMBL" id="CAI8583820.1"/>
    </source>
</evidence>
<dbReference type="EMBL" id="CATIWC010001095">
    <property type="protein sequence ID" value="CAI8583820.1"/>
    <property type="molecule type" value="Genomic_DNA"/>
</dbReference>
<keyword evidence="3" id="KW-1185">Reference proteome</keyword>
<dbReference type="PANTHER" id="PTHR37261:SF1">
    <property type="entry name" value="40S RIBOSOMAL PROTEIN S27"/>
    <property type="match status" value="1"/>
</dbReference>
<name>A0AAV0YCX5_VICFA</name>
<protein>
    <submittedName>
        <fullName evidence="2">Uncharacterized protein</fullName>
    </submittedName>
</protein>
<feature type="compositionally biased region" description="Acidic residues" evidence="1">
    <location>
        <begin position="480"/>
        <end position="490"/>
    </location>
</feature>
<evidence type="ECO:0000256" key="1">
    <source>
        <dbReference type="SAM" id="MobiDB-lite"/>
    </source>
</evidence>
<dbReference type="PANTHER" id="PTHR37261">
    <property type="entry name" value="40S RIBOSOMAL PROTEIN S27"/>
    <property type="match status" value="1"/>
</dbReference>
<proteinExistence type="predicted"/>
<accession>A0AAV0YCX5</accession>
<feature type="region of interest" description="Disordered" evidence="1">
    <location>
        <begin position="479"/>
        <end position="500"/>
    </location>
</feature>
<organism evidence="2 3">
    <name type="scientific">Vicia faba</name>
    <name type="common">Broad bean</name>
    <name type="synonym">Faba vulgaris</name>
    <dbReference type="NCBI Taxonomy" id="3906"/>
    <lineage>
        <taxon>Eukaryota</taxon>
        <taxon>Viridiplantae</taxon>
        <taxon>Streptophyta</taxon>
        <taxon>Embryophyta</taxon>
        <taxon>Tracheophyta</taxon>
        <taxon>Spermatophyta</taxon>
        <taxon>Magnoliopsida</taxon>
        <taxon>eudicotyledons</taxon>
        <taxon>Gunneridae</taxon>
        <taxon>Pentapetalae</taxon>
        <taxon>rosids</taxon>
        <taxon>fabids</taxon>
        <taxon>Fabales</taxon>
        <taxon>Fabaceae</taxon>
        <taxon>Papilionoideae</taxon>
        <taxon>50 kb inversion clade</taxon>
        <taxon>NPAAA clade</taxon>
        <taxon>Hologalegina</taxon>
        <taxon>IRL clade</taxon>
        <taxon>Fabeae</taxon>
        <taxon>Vicia</taxon>
    </lineage>
</organism>
<feature type="region of interest" description="Disordered" evidence="1">
    <location>
        <begin position="867"/>
        <end position="890"/>
    </location>
</feature>
<comment type="caution">
    <text evidence="2">The sequence shown here is derived from an EMBL/GenBank/DDBJ whole genome shotgun (WGS) entry which is preliminary data.</text>
</comment>
<reference evidence="2 3" key="1">
    <citation type="submission" date="2023-01" db="EMBL/GenBank/DDBJ databases">
        <authorList>
            <person name="Kreplak J."/>
        </authorList>
    </citation>
    <scope>NUCLEOTIDE SEQUENCE [LARGE SCALE GENOMIC DNA]</scope>
</reference>
<dbReference type="AlphaFoldDB" id="A0AAV0YCX5"/>
<evidence type="ECO:0000313" key="3">
    <source>
        <dbReference type="Proteomes" id="UP001157006"/>
    </source>
</evidence>